<keyword evidence="5" id="KW-1185">Reference proteome</keyword>
<keyword evidence="2" id="KW-1133">Transmembrane helix</keyword>
<evidence type="ECO:0000256" key="2">
    <source>
        <dbReference type="SAM" id="Phobius"/>
    </source>
</evidence>
<dbReference type="EMBL" id="JAYKXP010000032">
    <property type="protein sequence ID" value="KAK7041746.1"/>
    <property type="molecule type" value="Genomic_DNA"/>
</dbReference>
<dbReference type="PANTHER" id="PTHR48081:SF31">
    <property type="entry name" value="STERYL ACETYL HYDROLASE MUG81-RELATED"/>
    <property type="match status" value="1"/>
</dbReference>
<organism evidence="4 5">
    <name type="scientific">Paramarasmius palmivorus</name>
    <dbReference type="NCBI Taxonomy" id="297713"/>
    <lineage>
        <taxon>Eukaryota</taxon>
        <taxon>Fungi</taxon>
        <taxon>Dikarya</taxon>
        <taxon>Basidiomycota</taxon>
        <taxon>Agaricomycotina</taxon>
        <taxon>Agaricomycetes</taxon>
        <taxon>Agaricomycetidae</taxon>
        <taxon>Agaricales</taxon>
        <taxon>Marasmiineae</taxon>
        <taxon>Marasmiaceae</taxon>
        <taxon>Paramarasmius</taxon>
    </lineage>
</organism>
<keyword evidence="1" id="KW-0378">Hydrolase</keyword>
<dbReference type="SUPFAM" id="SSF53474">
    <property type="entry name" value="alpha/beta-Hydrolases"/>
    <property type="match status" value="1"/>
</dbReference>
<dbReference type="Proteomes" id="UP001383192">
    <property type="component" value="Unassembled WGS sequence"/>
</dbReference>
<evidence type="ECO:0000259" key="3">
    <source>
        <dbReference type="Pfam" id="PF07859"/>
    </source>
</evidence>
<name>A0AAW0CSY8_9AGAR</name>
<keyword evidence="2" id="KW-0472">Membrane</keyword>
<protein>
    <recommendedName>
        <fullName evidence="3">Alpha/beta hydrolase fold-3 domain-containing protein</fullName>
    </recommendedName>
</protein>
<dbReference type="PANTHER" id="PTHR48081">
    <property type="entry name" value="AB HYDROLASE SUPERFAMILY PROTEIN C4A8.06C"/>
    <property type="match status" value="1"/>
</dbReference>
<dbReference type="Gene3D" id="3.40.50.1820">
    <property type="entry name" value="alpha/beta hydrolase"/>
    <property type="match status" value="1"/>
</dbReference>
<comment type="caution">
    <text evidence="4">The sequence shown here is derived from an EMBL/GenBank/DDBJ whole genome shotgun (WGS) entry which is preliminary data.</text>
</comment>
<gene>
    <name evidence="4" type="ORF">VNI00_009035</name>
</gene>
<reference evidence="4 5" key="1">
    <citation type="submission" date="2024-01" db="EMBL/GenBank/DDBJ databases">
        <title>A draft genome for a cacao thread blight-causing isolate of Paramarasmius palmivorus.</title>
        <authorList>
            <person name="Baruah I.K."/>
            <person name="Bukari Y."/>
            <person name="Amoako-Attah I."/>
            <person name="Meinhardt L.W."/>
            <person name="Bailey B.A."/>
            <person name="Cohen S.P."/>
        </authorList>
    </citation>
    <scope>NUCLEOTIDE SEQUENCE [LARGE SCALE GENOMIC DNA]</scope>
    <source>
        <strain evidence="4 5">GH-12</strain>
    </source>
</reference>
<evidence type="ECO:0000313" key="4">
    <source>
        <dbReference type="EMBL" id="KAK7041746.1"/>
    </source>
</evidence>
<proteinExistence type="predicted"/>
<accession>A0AAW0CSY8</accession>
<keyword evidence="2" id="KW-0812">Transmembrane</keyword>
<dbReference type="InterPro" id="IPR013094">
    <property type="entry name" value="AB_hydrolase_3"/>
</dbReference>
<sequence>MPSPPKLGLGETISLNIVMLQIPFVLLYTVLVAQWSKPNAGSPLNRILYDRTARFVLDHLSIRQLQVVSGTSEDAYSKWAKHTHLEPVIDDLGNDASLLWIETRGAERVLIYLHGGGFAGPLSDFQIEFWRRVQQSLRKNFDGLKLDVAVLRYSINPQVFPTQLQQVILAVRHVMSLGVPRSKIYFAGDSAGGNMIIQLMSHILHPSASLSPPFSETGFAGACLVSPWVLNEGDSGFYRDNDPYDLSPSRCLSMWRDVYLAGIPESQRIFVQPNNAPQDWFVGAEDIFRRILITVGTREVLRDSINQFAETLAKSHGRVDVDVMENGVHCDPIFDVGAKSKVVHPVEKRIVAWFAECITGEGKPSS</sequence>
<dbReference type="InterPro" id="IPR029058">
    <property type="entry name" value="AB_hydrolase_fold"/>
</dbReference>
<evidence type="ECO:0000256" key="1">
    <source>
        <dbReference type="ARBA" id="ARBA00022801"/>
    </source>
</evidence>
<evidence type="ECO:0000313" key="5">
    <source>
        <dbReference type="Proteomes" id="UP001383192"/>
    </source>
</evidence>
<dbReference type="Pfam" id="PF07859">
    <property type="entry name" value="Abhydrolase_3"/>
    <property type="match status" value="1"/>
</dbReference>
<dbReference type="GO" id="GO:0016787">
    <property type="term" value="F:hydrolase activity"/>
    <property type="evidence" value="ECO:0007669"/>
    <property type="project" value="UniProtKB-KW"/>
</dbReference>
<feature type="domain" description="Alpha/beta hydrolase fold-3" evidence="3">
    <location>
        <begin position="110"/>
        <end position="330"/>
    </location>
</feature>
<dbReference type="InterPro" id="IPR050300">
    <property type="entry name" value="GDXG_lipolytic_enzyme"/>
</dbReference>
<feature type="transmembrane region" description="Helical" evidence="2">
    <location>
        <begin position="12"/>
        <end position="33"/>
    </location>
</feature>
<dbReference type="AlphaFoldDB" id="A0AAW0CSY8"/>